<dbReference type="NCBIfam" id="NF003818">
    <property type="entry name" value="PRK05409.1"/>
    <property type="match status" value="1"/>
</dbReference>
<accession>A0ABU1WFW2</accession>
<evidence type="ECO:0000313" key="1">
    <source>
        <dbReference type="EMBL" id="MDR7148160.1"/>
    </source>
</evidence>
<evidence type="ECO:0000313" key="2">
    <source>
        <dbReference type="Proteomes" id="UP001265700"/>
    </source>
</evidence>
<protein>
    <submittedName>
        <fullName evidence="1">Uncharacterized protein (UPF0276 family)</fullName>
    </submittedName>
</protein>
<keyword evidence="2" id="KW-1185">Reference proteome</keyword>
<reference evidence="1 2" key="1">
    <citation type="submission" date="2023-07" db="EMBL/GenBank/DDBJ databases">
        <title>Sorghum-associated microbial communities from plants grown in Nebraska, USA.</title>
        <authorList>
            <person name="Schachtman D."/>
        </authorList>
    </citation>
    <scope>NUCLEOTIDE SEQUENCE [LARGE SCALE GENOMIC DNA]</scope>
    <source>
        <strain evidence="1 2">4249</strain>
    </source>
</reference>
<dbReference type="Gene3D" id="3.20.20.150">
    <property type="entry name" value="Divalent-metal-dependent TIM barrel enzymes"/>
    <property type="match status" value="1"/>
</dbReference>
<dbReference type="InterPro" id="IPR007801">
    <property type="entry name" value="MbnB/TglH/ChrH"/>
</dbReference>
<comment type="caution">
    <text evidence="1">The sequence shown here is derived from an EMBL/GenBank/DDBJ whole genome shotgun (WGS) entry which is preliminary data.</text>
</comment>
<dbReference type="PANTHER" id="PTHR42194">
    <property type="entry name" value="UPF0276 PROTEIN HI_1600"/>
    <property type="match status" value="1"/>
</dbReference>
<gene>
    <name evidence="1" type="ORF">J2W49_000088</name>
</gene>
<name>A0ABU1WFW2_9BURK</name>
<dbReference type="PANTHER" id="PTHR42194:SF1">
    <property type="entry name" value="UPF0276 PROTEIN HI_1600"/>
    <property type="match status" value="1"/>
</dbReference>
<proteinExistence type="predicted"/>
<sequence length="310" mass="33869">MSSADPLSASQIAPLRPPVGIGWRHPHYAELIDRRPALNFIEVHSENFFGDGGAAVAVLHEGRSHYPVSLHGVGLSLGSAAGLDNAHLEQLARLVERIEPVRVSDHASFARTPLPGATGIHLHAADLLPTPMTYIALDAMCANVQRVQDRLRRPIAVENLSAYIQWRDSDMDEPTFLNALAERTGCQLLVDVNNIYVNALNARLRGATDMPLAACQRWLDAINPRAVAEIHVAGHVDCGDIVIDDHGSRVMESVWSLYRHALTRFGAIPTLVEWDTDIPELDVLLQQATTALGHAREVMVMLPETEGLPA</sequence>
<dbReference type="EMBL" id="JAVDWU010000001">
    <property type="protein sequence ID" value="MDR7148160.1"/>
    <property type="molecule type" value="Genomic_DNA"/>
</dbReference>
<dbReference type="RefSeq" id="WP_310310413.1">
    <property type="nucleotide sequence ID" value="NZ_JAVDWU010000001.1"/>
</dbReference>
<dbReference type="Pfam" id="PF05114">
    <property type="entry name" value="MbnB_TglH_ChrH"/>
    <property type="match status" value="1"/>
</dbReference>
<dbReference type="Proteomes" id="UP001265700">
    <property type="component" value="Unassembled WGS sequence"/>
</dbReference>
<organism evidence="1 2">
    <name type="scientific">Hydrogenophaga palleronii</name>
    <dbReference type="NCBI Taxonomy" id="65655"/>
    <lineage>
        <taxon>Bacteria</taxon>
        <taxon>Pseudomonadati</taxon>
        <taxon>Pseudomonadota</taxon>
        <taxon>Betaproteobacteria</taxon>
        <taxon>Burkholderiales</taxon>
        <taxon>Comamonadaceae</taxon>
        <taxon>Hydrogenophaga</taxon>
    </lineage>
</organism>